<feature type="non-terminal residue" evidence="2">
    <location>
        <position position="1"/>
    </location>
</feature>
<dbReference type="CDD" id="cd04186">
    <property type="entry name" value="GT_2_like_c"/>
    <property type="match status" value="1"/>
</dbReference>
<name>A0A382HLW4_9ZZZZ</name>
<dbReference type="Gene3D" id="3.90.550.10">
    <property type="entry name" value="Spore Coat Polysaccharide Biosynthesis Protein SpsA, Chain A"/>
    <property type="match status" value="1"/>
</dbReference>
<feature type="transmembrane region" description="Helical" evidence="1">
    <location>
        <begin position="282"/>
        <end position="302"/>
    </location>
</feature>
<organism evidence="2">
    <name type="scientific">marine metagenome</name>
    <dbReference type="NCBI Taxonomy" id="408172"/>
    <lineage>
        <taxon>unclassified sequences</taxon>
        <taxon>metagenomes</taxon>
        <taxon>ecological metagenomes</taxon>
    </lineage>
</organism>
<dbReference type="PANTHER" id="PTHR43179:SF7">
    <property type="entry name" value="RHAMNOSYLTRANSFERASE WBBL"/>
    <property type="match status" value="1"/>
</dbReference>
<gene>
    <name evidence="2" type="ORF">METZ01_LOCUS240946</name>
</gene>
<protein>
    <recommendedName>
        <fullName evidence="3">Glycosyltransferase 2-like domain-containing protein</fullName>
    </recommendedName>
</protein>
<dbReference type="PANTHER" id="PTHR43179">
    <property type="entry name" value="RHAMNOSYLTRANSFERASE WBBL"/>
    <property type="match status" value="1"/>
</dbReference>
<feature type="non-terminal residue" evidence="2">
    <location>
        <position position="323"/>
    </location>
</feature>
<keyword evidence="1" id="KW-0812">Transmembrane</keyword>
<dbReference type="EMBL" id="UINC01061962">
    <property type="protein sequence ID" value="SVB88092.1"/>
    <property type="molecule type" value="Genomic_DNA"/>
</dbReference>
<evidence type="ECO:0000256" key="1">
    <source>
        <dbReference type="SAM" id="Phobius"/>
    </source>
</evidence>
<keyword evidence="1" id="KW-1133">Transmembrane helix</keyword>
<dbReference type="Pfam" id="PF13641">
    <property type="entry name" value="Glyco_tranf_2_3"/>
    <property type="match status" value="1"/>
</dbReference>
<accession>A0A382HLW4</accession>
<sequence>VIPSYNTRDLMEQALRTVAEASGDIGVEVIVIDNNSHDGSADMVAEKFPEVELIRTGRNLGFGGANNVAFEHVQGRYVLLLNSDTIVRPDTLRTLVAFMDEHPEAGAAGCRILDPDGTLQLDCRRSFPTPAAAFYKLTGLSRMFPDSRHFARYNLTYLDPDEVNEVDALSGSCMIVRRQVLEEVGGFDEAYFMYGEDLDWCFRMREAGWKIYYTPATEIIHFRGQSGRAESMRIQFRKNEAMAIFVSKHMRHRYRFFPVALLHVGIVLYGLYSFLGPLARKLLLPAIDGLMVLFGVYLAVALRYHPDLTPLIIALERASLGFG</sequence>
<dbReference type="SUPFAM" id="SSF53448">
    <property type="entry name" value="Nucleotide-diphospho-sugar transferases"/>
    <property type="match status" value="1"/>
</dbReference>
<evidence type="ECO:0000313" key="2">
    <source>
        <dbReference type="EMBL" id="SVB88092.1"/>
    </source>
</evidence>
<evidence type="ECO:0008006" key="3">
    <source>
        <dbReference type="Google" id="ProtNLM"/>
    </source>
</evidence>
<keyword evidence="1" id="KW-0472">Membrane</keyword>
<feature type="transmembrane region" description="Helical" evidence="1">
    <location>
        <begin position="256"/>
        <end position="276"/>
    </location>
</feature>
<dbReference type="InterPro" id="IPR029044">
    <property type="entry name" value="Nucleotide-diphossugar_trans"/>
</dbReference>
<dbReference type="AlphaFoldDB" id="A0A382HLW4"/>
<reference evidence="2" key="1">
    <citation type="submission" date="2018-05" db="EMBL/GenBank/DDBJ databases">
        <authorList>
            <person name="Lanie J.A."/>
            <person name="Ng W.-L."/>
            <person name="Kazmierczak K.M."/>
            <person name="Andrzejewski T.M."/>
            <person name="Davidsen T.M."/>
            <person name="Wayne K.J."/>
            <person name="Tettelin H."/>
            <person name="Glass J.I."/>
            <person name="Rusch D."/>
            <person name="Podicherti R."/>
            <person name="Tsui H.-C.T."/>
            <person name="Winkler M.E."/>
        </authorList>
    </citation>
    <scope>NUCLEOTIDE SEQUENCE</scope>
</reference>
<proteinExistence type="predicted"/>